<reference evidence="3" key="1">
    <citation type="submission" date="2017-09" db="EMBL/GenBank/DDBJ databases">
        <authorList>
            <person name="Varghese N."/>
            <person name="Submissions S."/>
        </authorList>
    </citation>
    <scope>NUCLEOTIDE SEQUENCE [LARGE SCALE GENOMIC DNA]</scope>
    <source>
        <strain evidence="3">DSM 25885</strain>
    </source>
</reference>
<feature type="transmembrane region" description="Helical" evidence="1">
    <location>
        <begin position="47"/>
        <end position="69"/>
    </location>
</feature>
<gene>
    <name evidence="2" type="ORF">SAMN06265377_1947</name>
</gene>
<keyword evidence="1" id="KW-0812">Transmembrane</keyword>
<name>A0A285MSH7_9FLAO</name>
<dbReference type="RefSeq" id="WP_097045567.1">
    <property type="nucleotide sequence ID" value="NZ_OBEH01000002.1"/>
</dbReference>
<keyword evidence="1" id="KW-0472">Membrane</keyword>
<accession>A0A285MSH7</accession>
<feature type="transmembrane region" description="Helical" evidence="1">
    <location>
        <begin position="7"/>
        <end position="27"/>
    </location>
</feature>
<sequence>MNSRIRVLLTVLATIIGGLSLILYTTLSQDIIFDGLSYCTSSSTDLAFGGLATFASAALAGFIASLIVVRDNYWPHFFISLFIIGKMSFVVVCGQWSGPMWFETGMNLSLLAGLWLGCYGAVKFPLAPV</sequence>
<keyword evidence="3" id="KW-1185">Reference proteome</keyword>
<proteinExistence type="predicted"/>
<protein>
    <submittedName>
        <fullName evidence="2">Uncharacterized protein</fullName>
    </submittedName>
</protein>
<dbReference type="OrthoDB" id="1442717at2"/>
<organism evidence="2 3">
    <name type="scientific">Flagellimonas pacifica</name>
    <dbReference type="NCBI Taxonomy" id="1247520"/>
    <lineage>
        <taxon>Bacteria</taxon>
        <taxon>Pseudomonadati</taxon>
        <taxon>Bacteroidota</taxon>
        <taxon>Flavobacteriia</taxon>
        <taxon>Flavobacteriales</taxon>
        <taxon>Flavobacteriaceae</taxon>
        <taxon>Flagellimonas</taxon>
    </lineage>
</organism>
<evidence type="ECO:0000256" key="1">
    <source>
        <dbReference type="SAM" id="Phobius"/>
    </source>
</evidence>
<dbReference type="Proteomes" id="UP000219048">
    <property type="component" value="Unassembled WGS sequence"/>
</dbReference>
<dbReference type="AlphaFoldDB" id="A0A285MSH7"/>
<evidence type="ECO:0000313" key="2">
    <source>
        <dbReference type="EMBL" id="SNZ00130.1"/>
    </source>
</evidence>
<feature type="transmembrane region" description="Helical" evidence="1">
    <location>
        <begin position="104"/>
        <end position="122"/>
    </location>
</feature>
<evidence type="ECO:0000313" key="3">
    <source>
        <dbReference type="Proteomes" id="UP000219048"/>
    </source>
</evidence>
<dbReference type="EMBL" id="OBEH01000002">
    <property type="protein sequence ID" value="SNZ00130.1"/>
    <property type="molecule type" value="Genomic_DNA"/>
</dbReference>
<keyword evidence="1" id="KW-1133">Transmembrane helix</keyword>
<feature type="transmembrane region" description="Helical" evidence="1">
    <location>
        <begin position="76"/>
        <end position="98"/>
    </location>
</feature>